<sequence>MPKSDTQSVDFALVRQMLRAGEEHRTGIDRALLPARLTKAMKQYRTQLSQVVPPRQAARGSEPPAISRQEPYV</sequence>
<protein>
    <submittedName>
        <fullName evidence="2">Uncharacterized protein</fullName>
    </submittedName>
</protein>
<keyword evidence="3" id="KW-1185">Reference proteome</keyword>
<feature type="region of interest" description="Disordered" evidence="1">
    <location>
        <begin position="49"/>
        <end position="73"/>
    </location>
</feature>
<dbReference type="Proteomes" id="UP000596977">
    <property type="component" value="Unassembled WGS sequence"/>
</dbReference>
<dbReference type="AlphaFoldDB" id="A0A916RMJ8"/>
<reference evidence="2 3" key="1">
    <citation type="journal article" date="2014" name="Int. J. Syst. Evol. Microbiol.">
        <title>Complete genome sequence of Corynebacterium casei LMG S-19264T (=DSM 44701T), isolated from a smear-ripened cheese.</title>
        <authorList>
            <consortium name="US DOE Joint Genome Institute (JGI-PGF)"/>
            <person name="Walter F."/>
            <person name="Albersmeier A."/>
            <person name="Kalinowski J."/>
            <person name="Ruckert C."/>
        </authorList>
    </citation>
    <scope>NUCLEOTIDE SEQUENCE [LARGE SCALE GENOMIC DNA]</scope>
    <source>
        <strain evidence="2 3">CGMCC 1.15896</strain>
    </source>
</reference>
<dbReference type="EMBL" id="BMKB01000008">
    <property type="protein sequence ID" value="GGA62164.1"/>
    <property type="molecule type" value="Genomic_DNA"/>
</dbReference>
<evidence type="ECO:0000313" key="3">
    <source>
        <dbReference type="Proteomes" id="UP000596977"/>
    </source>
</evidence>
<evidence type="ECO:0000256" key="1">
    <source>
        <dbReference type="SAM" id="MobiDB-lite"/>
    </source>
</evidence>
<gene>
    <name evidence="2" type="ORF">GCM10011499_35620</name>
</gene>
<evidence type="ECO:0000313" key="2">
    <source>
        <dbReference type="EMBL" id="GGA62164.1"/>
    </source>
</evidence>
<accession>A0A916RMJ8</accession>
<name>A0A916RMJ8_9HYPH</name>
<comment type="caution">
    <text evidence="2">The sequence shown here is derived from an EMBL/GenBank/DDBJ whole genome shotgun (WGS) entry which is preliminary data.</text>
</comment>
<dbReference type="RefSeq" id="WP_127072214.1">
    <property type="nucleotide sequence ID" value="NZ_BMKB01000008.1"/>
</dbReference>
<organism evidence="2 3">
    <name type="scientific">Pelagibacterium lentulum</name>
    <dbReference type="NCBI Taxonomy" id="2029865"/>
    <lineage>
        <taxon>Bacteria</taxon>
        <taxon>Pseudomonadati</taxon>
        <taxon>Pseudomonadota</taxon>
        <taxon>Alphaproteobacteria</taxon>
        <taxon>Hyphomicrobiales</taxon>
        <taxon>Devosiaceae</taxon>
        <taxon>Pelagibacterium</taxon>
    </lineage>
</organism>
<proteinExistence type="predicted"/>